<organism evidence="1">
    <name type="scientific">marine sediment metagenome</name>
    <dbReference type="NCBI Taxonomy" id="412755"/>
    <lineage>
        <taxon>unclassified sequences</taxon>
        <taxon>metagenomes</taxon>
        <taxon>ecological metagenomes</taxon>
    </lineage>
</organism>
<reference evidence="1" key="1">
    <citation type="journal article" date="2014" name="Front. Microbiol.">
        <title>High frequency of phylogenetically diverse reductive dehalogenase-homologous genes in deep subseafloor sedimentary metagenomes.</title>
        <authorList>
            <person name="Kawai M."/>
            <person name="Futagami T."/>
            <person name="Toyoda A."/>
            <person name="Takaki Y."/>
            <person name="Nishi S."/>
            <person name="Hori S."/>
            <person name="Arai W."/>
            <person name="Tsubouchi T."/>
            <person name="Morono Y."/>
            <person name="Uchiyama I."/>
            <person name="Ito T."/>
            <person name="Fujiyama A."/>
            <person name="Inagaki F."/>
            <person name="Takami H."/>
        </authorList>
    </citation>
    <scope>NUCLEOTIDE SEQUENCE</scope>
    <source>
        <strain evidence="1">Expedition CK06-06</strain>
    </source>
</reference>
<dbReference type="EMBL" id="BARW01020996">
    <property type="protein sequence ID" value="GAI98172.1"/>
    <property type="molecule type" value="Genomic_DNA"/>
</dbReference>
<sequence>DGLGERPGELIDCIHAHTHISGCGTAEDCRYCGAVLTVLKTQETGETEEGEALLTVKKNGKHVELRFNIIANPLPIEDQVFYLVVMTEVK</sequence>
<evidence type="ECO:0000313" key="1">
    <source>
        <dbReference type="EMBL" id="GAI98172.1"/>
    </source>
</evidence>
<name>X1SYL8_9ZZZZ</name>
<accession>X1SYL8</accession>
<dbReference type="AlphaFoldDB" id="X1SYL8"/>
<proteinExistence type="predicted"/>
<comment type="caution">
    <text evidence="1">The sequence shown here is derived from an EMBL/GenBank/DDBJ whole genome shotgun (WGS) entry which is preliminary data.</text>
</comment>
<gene>
    <name evidence="1" type="ORF">S12H4_35361</name>
</gene>
<feature type="non-terminal residue" evidence="1">
    <location>
        <position position="1"/>
    </location>
</feature>
<protein>
    <submittedName>
        <fullName evidence="1">Uncharacterized protein</fullName>
    </submittedName>
</protein>